<keyword evidence="4" id="KW-0749">Sporulation</keyword>
<reference evidence="7 8" key="1">
    <citation type="submission" date="2018-08" db="EMBL/GenBank/DDBJ databases">
        <title>Genomic Encyclopedia of Archaeal and Bacterial Type Strains, Phase II (KMG-II): from individual species to whole genera.</title>
        <authorList>
            <person name="Goeker M."/>
        </authorList>
    </citation>
    <scope>NUCLEOTIDE SEQUENCE [LARGE SCALE GENOMIC DNA]</scope>
    <source>
        <strain evidence="7 8">DSM 45791</strain>
    </source>
</reference>
<evidence type="ECO:0000313" key="7">
    <source>
        <dbReference type="EMBL" id="REH40970.1"/>
    </source>
</evidence>
<name>A0A3E0HBM6_9PSEU</name>
<evidence type="ECO:0000256" key="2">
    <source>
        <dbReference type="ARBA" id="ARBA00009323"/>
    </source>
</evidence>
<dbReference type="InterPro" id="IPR038658">
    <property type="entry name" value="SsgB_sf"/>
</dbReference>
<evidence type="ECO:0000313" key="8">
    <source>
        <dbReference type="Proteomes" id="UP000256269"/>
    </source>
</evidence>
<evidence type="ECO:0000256" key="4">
    <source>
        <dbReference type="ARBA" id="ARBA00022969"/>
    </source>
</evidence>
<proteinExistence type="inferred from homology"/>
<evidence type="ECO:0000256" key="3">
    <source>
        <dbReference type="ARBA" id="ARBA00022618"/>
    </source>
</evidence>
<dbReference type="AlphaFoldDB" id="A0A3E0HBM6"/>
<evidence type="ECO:0000256" key="6">
    <source>
        <dbReference type="ARBA" id="ARBA00023306"/>
    </source>
</evidence>
<evidence type="ECO:0000256" key="1">
    <source>
        <dbReference type="ARBA" id="ARBA00004431"/>
    </source>
</evidence>
<organism evidence="7 8">
    <name type="scientific">Kutzneria buriramensis</name>
    <dbReference type="NCBI Taxonomy" id="1045776"/>
    <lineage>
        <taxon>Bacteria</taxon>
        <taxon>Bacillati</taxon>
        <taxon>Actinomycetota</taxon>
        <taxon>Actinomycetes</taxon>
        <taxon>Pseudonocardiales</taxon>
        <taxon>Pseudonocardiaceae</taxon>
        <taxon>Kutzneria</taxon>
    </lineage>
</organism>
<keyword evidence="8" id="KW-1185">Reference proteome</keyword>
<dbReference type="InterPro" id="IPR006776">
    <property type="entry name" value="SsgB"/>
</dbReference>
<dbReference type="GO" id="GO:0030428">
    <property type="term" value="C:cell septum"/>
    <property type="evidence" value="ECO:0007669"/>
    <property type="project" value="UniProtKB-SubCell"/>
</dbReference>
<dbReference type="EMBL" id="QUNO01000012">
    <property type="protein sequence ID" value="REH40970.1"/>
    <property type="molecule type" value="Genomic_DNA"/>
</dbReference>
<comment type="similarity">
    <text evidence="2">Belongs to the SsgA family.</text>
</comment>
<dbReference type="Gene3D" id="2.30.31.20">
    <property type="entry name" value="Sporulation-specific cell division protein SsgB"/>
    <property type="match status" value="1"/>
</dbReference>
<comment type="caution">
    <text evidence="7">The sequence shown here is derived from an EMBL/GenBank/DDBJ whole genome shotgun (WGS) entry which is preliminary data.</text>
</comment>
<sequence length="142" mass="15779">MDDMGNDRKVITSRVDFGFLAAHDFLVPLEVELRYDTLDPFAVVAAFRPGRDDCVEWAFARDLLADGLIGDAGEGDIRIRPSDSDVEMVVVELHSPSGQAVFEAAAEDLAEFLDETYEVVMPGNEHLWVDIDDELTRLTSMS</sequence>
<dbReference type="GO" id="GO:0030435">
    <property type="term" value="P:sporulation resulting in formation of a cellular spore"/>
    <property type="evidence" value="ECO:0007669"/>
    <property type="project" value="UniProtKB-KW"/>
</dbReference>
<dbReference type="GO" id="GO:0000917">
    <property type="term" value="P:division septum assembly"/>
    <property type="evidence" value="ECO:0007669"/>
    <property type="project" value="UniProtKB-KW"/>
</dbReference>
<keyword evidence="5" id="KW-0717">Septation</keyword>
<keyword evidence="3 7" id="KW-0132">Cell division</keyword>
<comment type="subcellular location">
    <subcellularLocation>
        <location evidence="1">Cell septum</location>
    </subcellularLocation>
</comment>
<keyword evidence="6" id="KW-0131">Cell cycle</keyword>
<gene>
    <name evidence="7" type="ORF">BCF44_11252</name>
</gene>
<dbReference type="Pfam" id="PF04686">
    <property type="entry name" value="SsgA"/>
    <property type="match status" value="1"/>
</dbReference>
<evidence type="ECO:0000256" key="5">
    <source>
        <dbReference type="ARBA" id="ARBA00023210"/>
    </source>
</evidence>
<dbReference type="Proteomes" id="UP000256269">
    <property type="component" value="Unassembled WGS sequence"/>
</dbReference>
<accession>A0A3E0HBM6</accession>
<protein>
    <submittedName>
        <fullName evidence="7">Sporulation and cell division protein SsgA</fullName>
    </submittedName>
</protein>